<keyword evidence="1" id="KW-0805">Transcription regulation</keyword>
<protein>
    <recommendedName>
        <fullName evidence="7">Fork-head domain-containing protein</fullName>
    </recommendedName>
</protein>
<dbReference type="EMBL" id="JAUIRO010000001">
    <property type="protein sequence ID" value="KAK0735189.1"/>
    <property type="molecule type" value="Genomic_DNA"/>
</dbReference>
<dbReference type="GeneID" id="85331122"/>
<keyword evidence="3" id="KW-0804">Transcription</keyword>
<dbReference type="AlphaFoldDB" id="A0AA40BJ48"/>
<comment type="subcellular location">
    <subcellularLocation>
        <location evidence="5">Nucleus</location>
    </subcellularLocation>
</comment>
<dbReference type="PANTHER" id="PTHR46078:SF2">
    <property type="entry name" value="FORK-HEAD DOMAIN-CONTAINING PROTEIN"/>
    <property type="match status" value="1"/>
</dbReference>
<dbReference type="InterPro" id="IPR036390">
    <property type="entry name" value="WH_DNA-bd_sf"/>
</dbReference>
<evidence type="ECO:0000256" key="4">
    <source>
        <dbReference type="ARBA" id="ARBA00023242"/>
    </source>
</evidence>
<dbReference type="PROSITE" id="PS50039">
    <property type="entry name" value="FORK_HEAD_3"/>
    <property type="match status" value="1"/>
</dbReference>
<evidence type="ECO:0000256" key="1">
    <source>
        <dbReference type="ARBA" id="ARBA00023015"/>
    </source>
</evidence>
<dbReference type="Gene3D" id="1.10.10.10">
    <property type="entry name" value="Winged helix-like DNA-binding domain superfamily/Winged helix DNA-binding domain"/>
    <property type="match status" value="1"/>
</dbReference>
<evidence type="ECO:0000256" key="6">
    <source>
        <dbReference type="SAM" id="MobiDB-lite"/>
    </source>
</evidence>
<evidence type="ECO:0000256" key="3">
    <source>
        <dbReference type="ARBA" id="ARBA00023163"/>
    </source>
</evidence>
<accession>A0AA40BJ48</accession>
<feature type="compositionally biased region" description="Low complexity" evidence="6">
    <location>
        <begin position="47"/>
        <end position="65"/>
    </location>
</feature>
<name>A0AA40BJ48_9PEZI</name>
<feature type="region of interest" description="Disordered" evidence="6">
    <location>
        <begin position="565"/>
        <end position="617"/>
    </location>
</feature>
<dbReference type="RefSeq" id="XP_060304066.1">
    <property type="nucleotide sequence ID" value="XM_060447852.1"/>
</dbReference>
<sequence length="739" mass="79098">MDLENSKDLDPTTSPAVDPRQSRTTQSSPKMLEHAELTGLEAAYTLSPQPITQAASPPAAANQSSVDPARQVQFDTGIQVSGALRHHTAQGQQQPYMLPGQTQRDSLWSAPVRAHDAGDEFENYALHSSSTAGFLQPTASRQSSPRSWTSPDHFRSVSWESVPEHLANPYPRQSQQVAAFQLEEVTTLSRETMHHYVQNSLSIPATSFHVAGPYLQTANFNGNESGFRIQGHQDPFQSHYPLPPGDGGGTLVQDNNGPLSPCSSTLGIKMEDDMFSPGTALESGEELLGSHYPSEPGLQRHSRRSSSIPSPTGSDGTLGNMAGNKNEEPYAKLIYRAFMSTPRHALTLQEIYQWFRDNTDKGKKDGKGWQNSIRHNLSMNLAFTKRERTSSSGGSDDAAASSVPDIFLSTGTVADNKKSTEWFLEPWAIEDGVQSTTRYRKGNPSRRAAGMGSRGHDYSGARLPGRKGGILSGRVRARHPSSRHSGTAAAAAAAIQMQYYPQHMPQHRQRLQHSLMHGAGPASGEDAPYGAFLVGGGGMSSQLVSLNQGGGGGSRISVDFEYNSSSANSDYPAPQLFQPSPLEQHHPPPHPQLNQGHSHSHPHHYHHNRTPSESVIDEPITPETSFAEDAAPVMLLPDLRTTAGPSSSSSSLSTDGLPYFSSEDPALVYPLQPIVGVYDEDMVTNYSWGNGGSSSSSAGGVGVGVSNGGSNGSSSGGGAVIGIGIGIGLDDSAYHQHPY</sequence>
<dbReference type="Pfam" id="PF00250">
    <property type="entry name" value="Forkhead"/>
    <property type="match status" value="1"/>
</dbReference>
<keyword evidence="9" id="KW-1185">Reference proteome</keyword>
<feature type="region of interest" description="Disordered" evidence="6">
    <location>
        <begin position="437"/>
        <end position="467"/>
    </location>
</feature>
<proteinExistence type="predicted"/>
<keyword evidence="2 5" id="KW-0238">DNA-binding</keyword>
<dbReference type="Proteomes" id="UP001172101">
    <property type="component" value="Unassembled WGS sequence"/>
</dbReference>
<dbReference type="InterPro" id="IPR030456">
    <property type="entry name" value="TF_fork_head_CS_2"/>
</dbReference>
<feature type="region of interest" description="Disordered" evidence="6">
    <location>
        <begin position="287"/>
        <end position="324"/>
    </location>
</feature>
<feature type="DNA-binding region" description="Fork-head" evidence="5">
    <location>
        <begin position="325"/>
        <end position="443"/>
    </location>
</feature>
<dbReference type="PANTHER" id="PTHR46078">
    <property type="entry name" value="FORKHEAD BOX PROTEIN J2 FAMILY MEMBER"/>
    <property type="match status" value="1"/>
</dbReference>
<dbReference type="InterPro" id="IPR045912">
    <property type="entry name" value="FOXJ2/3-like"/>
</dbReference>
<reference evidence="8" key="1">
    <citation type="submission" date="2023-06" db="EMBL/GenBank/DDBJ databases">
        <title>Genome-scale phylogeny and comparative genomics of the fungal order Sordariales.</title>
        <authorList>
            <consortium name="Lawrence Berkeley National Laboratory"/>
            <person name="Hensen N."/>
            <person name="Bonometti L."/>
            <person name="Westerberg I."/>
            <person name="Brannstrom I.O."/>
            <person name="Guillou S."/>
            <person name="Cros-Aarteil S."/>
            <person name="Calhoun S."/>
            <person name="Haridas S."/>
            <person name="Kuo A."/>
            <person name="Mondo S."/>
            <person name="Pangilinan J."/>
            <person name="Riley R."/>
            <person name="LaButti K."/>
            <person name="Andreopoulos B."/>
            <person name="Lipzen A."/>
            <person name="Chen C."/>
            <person name="Yanf M."/>
            <person name="Daum C."/>
            <person name="Ng V."/>
            <person name="Clum A."/>
            <person name="Steindorff A."/>
            <person name="Ohm R."/>
            <person name="Martin F."/>
            <person name="Silar P."/>
            <person name="Natvig D."/>
            <person name="Lalanne C."/>
            <person name="Gautier V."/>
            <person name="Ament-velasquez S.L."/>
            <person name="Kruys A."/>
            <person name="Hutchinson M.I."/>
            <person name="Powell A.J."/>
            <person name="Barry K."/>
            <person name="Miller A.N."/>
            <person name="Grigoriev I.V."/>
            <person name="Debuchy R."/>
            <person name="Gladieux P."/>
            <person name="Thoren M.H."/>
            <person name="Johannesson H."/>
        </authorList>
    </citation>
    <scope>NUCLEOTIDE SEQUENCE</scope>
    <source>
        <strain evidence="8">SMH2392-1A</strain>
    </source>
</reference>
<dbReference type="PROSITE" id="PS00658">
    <property type="entry name" value="FORK_HEAD_2"/>
    <property type="match status" value="1"/>
</dbReference>
<evidence type="ECO:0000313" key="8">
    <source>
        <dbReference type="EMBL" id="KAK0735189.1"/>
    </source>
</evidence>
<comment type="caution">
    <text evidence="8">The sequence shown here is derived from an EMBL/GenBank/DDBJ whole genome shotgun (WGS) entry which is preliminary data.</text>
</comment>
<evidence type="ECO:0000256" key="2">
    <source>
        <dbReference type="ARBA" id="ARBA00023125"/>
    </source>
</evidence>
<dbReference type="GO" id="GO:0000981">
    <property type="term" value="F:DNA-binding transcription factor activity, RNA polymerase II-specific"/>
    <property type="evidence" value="ECO:0007669"/>
    <property type="project" value="TreeGrafter"/>
</dbReference>
<dbReference type="CDD" id="cd00059">
    <property type="entry name" value="FH_FOX"/>
    <property type="match status" value="1"/>
</dbReference>
<evidence type="ECO:0000256" key="5">
    <source>
        <dbReference type="PROSITE-ProRule" id="PRU00089"/>
    </source>
</evidence>
<feature type="compositionally biased region" description="Low complexity" evidence="6">
    <location>
        <begin position="305"/>
        <end position="317"/>
    </location>
</feature>
<dbReference type="GO" id="GO:0005634">
    <property type="term" value="C:nucleus"/>
    <property type="evidence" value="ECO:0007669"/>
    <property type="project" value="UniProtKB-SubCell"/>
</dbReference>
<feature type="compositionally biased region" description="Basic and acidic residues" evidence="6">
    <location>
        <begin position="1"/>
        <end position="10"/>
    </location>
</feature>
<organism evidence="8 9">
    <name type="scientific">Lasiosphaeria miniovina</name>
    <dbReference type="NCBI Taxonomy" id="1954250"/>
    <lineage>
        <taxon>Eukaryota</taxon>
        <taxon>Fungi</taxon>
        <taxon>Dikarya</taxon>
        <taxon>Ascomycota</taxon>
        <taxon>Pezizomycotina</taxon>
        <taxon>Sordariomycetes</taxon>
        <taxon>Sordariomycetidae</taxon>
        <taxon>Sordariales</taxon>
        <taxon>Lasiosphaeriaceae</taxon>
        <taxon>Lasiosphaeria</taxon>
    </lineage>
</organism>
<dbReference type="SUPFAM" id="SSF46785">
    <property type="entry name" value="Winged helix' DNA-binding domain"/>
    <property type="match status" value="1"/>
</dbReference>
<feature type="compositionally biased region" description="Basic residues" evidence="6">
    <location>
        <begin position="598"/>
        <end position="609"/>
    </location>
</feature>
<evidence type="ECO:0000313" key="9">
    <source>
        <dbReference type="Proteomes" id="UP001172101"/>
    </source>
</evidence>
<dbReference type="GO" id="GO:0000978">
    <property type="term" value="F:RNA polymerase II cis-regulatory region sequence-specific DNA binding"/>
    <property type="evidence" value="ECO:0007669"/>
    <property type="project" value="TreeGrafter"/>
</dbReference>
<evidence type="ECO:0000259" key="7">
    <source>
        <dbReference type="PROSITE" id="PS50039"/>
    </source>
</evidence>
<feature type="region of interest" description="Disordered" evidence="6">
    <location>
        <begin position="1"/>
        <end position="70"/>
    </location>
</feature>
<dbReference type="InterPro" id="IPR001766">
    <property type="entry name" value="Fork_head_dom"/>
</dbReference>
<gene>
    <name evidence="8" type="ORF">B0T26DRAFT_868072</name>
</gene>
<dbReference type="InterPro" id="IPR036388">
    <property type="entry name" value="WH-like_DNA-bd_sf"/>
</dbReference>
<feature type="domain" description="Fork-head" evidence="7">
    <location>
        <begin position="325"/>
        <end position="443"/>
    </location>
</feature>
<keyword evidence="4 5" id="KW-0539">Nucleus</keyword>
<dbReference type="SMART" id="SM00339">
    <property type="entry name" value="FH"/>
    <property type="match status" value="1"/>
</dbReference>